<evidence type="ECO:0000256" key="1">
    <source>
        <dbReference type="SAM" id="MobiDB-lite"/>
    </source>
</evidence>
<gene>
    <name evidence="2" type="ORF">HNR05_000384</name>
</gene>
<organism evidence="2 3">
    <name type="scientific">Glaciibacter psychrotolerans</name>
    <dbReference type="NCBI Taxonomy" id="670054"/>
    <lineage>
        <taxon>Bacteria</taxon>
        <taxon>Bacillati</taxon>
        <taxon>Actinomycetota</taxon>
        <taxon>Actinomycetes</taxon>
        <taxon>Micrococcales</taxon>
        <taxon>Microbacteriaceae</taxon>
        <taxon>Glaciibacter</taxon>
    </lineage>
</organism>
<proteinExistence type="predicted"/>
<comment type="caution">
    <text evidence="2">The sequence shown here is derived from an EMBL/GenBank/DDBJ whole genome shotgun (WGS) entry which is preliminary data.</text>
</comment>
<dbReference type="InterPro" id="IPR008984">
    <property type="entry name" value="SMAD_FHA_dom_sf"/>
</dbReference>
<keyword evidence="3" id="KW-1185">Reference proteome</keyword>
<dbReference type="EMBL" id="JACCFM010000001">
    <property type="protein sequence ID" value="NYJ18593.1"/>
    <property type="molecule type" value="Genomic_DNA"/>
</dbReference>
<feature type="region of interest" description="Disordered" evidence="1">
    <location>
        <begin position="283"/>
        <end position="333"/>
    </location>
</feature>
<evidence type="ECO:0000313" key="2">
    <source>
        <dbReference type="EMBL" id="NYJ18593.1"/>
    </source>
</evidence>
<dbReference type="RefSeq" id="WP_179577474.1">
    <property type="nucleotide sequence ID" value="NZ_JACCFM010000001.1"/>
</dbReference>
<accession>A0A7Z0J571</accession>
<evidence type="ECO:0000313" key="3">
    <source>
        <dbReference type="Proteomes" id="UP000537260"/>
    </source>
</evidence>
<reference evidence="2 3" key="1">
    <citation type="submission" date="2020-07" db="EMBL/GenBank/DDBJ databases">
        <title>Sequencing the genomes of 1000 actinobacteria strains.</title>
        <authorList>
            <person name="Klenk H.-P."/>
        </authorList>
    </citation>
    <scope>NUCLEOTIDE SEQUENCE [LARGE SCALE GENOMIC DNA]</scope>
    <source>
        <strain evidence="2 3">LI1</strain>
    </source>
</reference>
<dbReference type="AlphaFoldDB" id="A0A7Z0J571"/>
<dbReference type="SUPFAM" id="SSF49879">
    <property type="entry name" value="SMAD/FHA domain"/>
    <property type="match status" value="1"/>
</dbReference>
<dbReference type="CDD" id="cd00060">
    <property type="entry name" value="FHA"/>
    <property type="match status" value="1"/>
</dbReference>
<evidence type="ECO:0008006" key="4">
    <source>
        <dbReference type="Google" id="ProtNLM"/>
    </source>
</evidence>
<sequence length="333" mass="35962">MSPSTRLDIDLAFSLVEPGGTPSATPGTDSSAAEEMTGTITASGLEIEIYSSKPELFVQGRTIKLKELRRLAAALAERGLTISLSGPDGLIVRLGAERAPLTQRILTRSTHIGLGHRNAWAPLLKRRKAGGLENTVVPLPPSTLFPLVPTFDRRIRRTVTTTHYAPGAGRPRLIFVVGSENWNGQMPREFDLLPGVTTIGSSPSADLQLEGLQPLHAEIRHDANDEYVLYPLGEVAGGARPLPGESEGEQILRTGARIEMMQWRMGFFREEYADHGRPYGGRLGGELAYQRPQPGRHSENLPRTAQPSAPPAVPPAEAAATGIDPLPLDDSEI</sequence>
<protein>
    <recommendedName>
        <fullName evidence="4">FHA domain-containing protein</fullName>
    </recommendedName>
</protein>
<dbReference type="Proteomes" id="UP000537260">
    <property type="component" value="Unassembled WGS sequence"/>
</dbReference>
<name>A0A7Z0J571_9MICO</name>